<dbReference type="InterPro" id="IPR001466">
    <property type="entry name" value="Beta-lactam-related"/>
</dbReference>
<dbReference type="InterPro" id="IPR058664">
    <property type="entry name" value="ARB_00930-like_C"/>
</dbReference>
<reference evidence="4" key="1">
    <citation type="journal article" date="2023" name="Mol. Phylogenet. Evol.">
        <title>Genome-scale phylogeny and comparative genomics of the fungal order Sordariales.</title>
        <authorList>
            <person name="Hensen N."/>
            <person name="Bonometti L."/>
            <person name="Westerberg I."/>
            <person name="Brannstrom I.O."/>
            <person name="Guillou S."/>
            <person name="Cros-Aarteil S."/>
            <person name="Calhoun S."/>
            <person name="Haridas S."/>
            <person name="Kuo A."/>
            <person name="Mondo S."/>
            <person name="Pangilinan J."/>
            <person name="Riley R."/>
            <person name="LaButti K."/>
            <person name="Andreopoulos B."/>
            <person name="Lipzen A."/>
            <person name="Chen C."/>
            <person name="Yan M."/>
            <person name="Daum C."/>
            <person name="Ng V."/>
            <person name="Clum A."/>
            <person name="Steindorff A."/>
            <person name="Ohm R.A."/>
            <person name="Martin F."/>
            <person name="Silar P."/>
            <person name="Natvig D.O."/>
            <person name="Lalanne C."/>
            <person name="Gautier V."/>
            <person name="Ament-Velasquez S.L."/>
            <person name="Kruys A."/>
            <person name="Hutchinson M.I."/>
            <person name="Powell A.J."/>
            <person name="Barry K."/>
            <person name="Miller A.N."/>
            <person name="Grigoriev I.V."/>
            <person name="Debuchy R."/>
            <person name="Gladieux P."/>
            <person name="Hiltunen Thoren M."/>
            <person name="Johannesson H."/>
        </authorList>
    </citation>
    <scope>NUCLEOTIDE SEQUENCE</scope>
    <source>
        <strain evidence="4">CBS 232.78</strain>
    </source>
</reference>
<sequence>MRIPLLACALGFSHVPLAAAKANCPLYGPLFPRPTNLLKSQGIQAAAKALDDIFIKYIDNDKSTGSDHFSYSVEVFGGSEDKALWSHYWTAPNLKDLHSTGVTKVDTNTVYRIGSITKVFTVLAFLATVGDGVWNDPVTKYIPEIAALASRTAGGSPIFTPDWDSITVGSLASQTSGLIRDYALLGELSYQLNLTDLYKLGFPPISIYEFPPCGVNPTCNRQQLFAGLGRLPPSFAPSTTPTYSDIGFTLLSYVAEHITGKDFKSLVRDAVLTPLNLTHTFISAPDDSLGIIPGNRYSTSWAFEMAEEAATGNMYTSAGDLSSVGRAIMRSSLLKPAMTKRWLKPSAFTSDSKATVGMPWGIRQLDIGQNQSYQFVHTFNKAGSLGAYTSLLAIIPELDIGFTVLAAGDPPAGLAMDIADTLTSTYIPTLTYVARTQADSTYSGRYRFVDHSTNATAGSKYERRYTNSSTPALNSSLIISTDANKPGLGVTNWFSNGTDMSFVAVAIGANVTQEYFDKVKPSVRLYPTGLEEATTTGGKKVAFKAVFEDLSLPDRKASFSTDCSTWVYVTGVVYGSRPLDLFIFEFDESGKVIAVENAALRIRLEKVS</sequence>
<dbReference type="Gene3D" id="3.40.710.10">
    <property type="entry name" value="DD-peptidase/beta-lactamase superfamily"/>
    <property type="match status" value="1"/>
</dbReference>
<gene>
    <name evidence="4" type="ORF">B0H63DRAFT_564608</name>
</gene>
<dbReference type="Proteomes" id="UP001285441">
    <property type="component" value="Unassembled WGS sequence"/>
</dbReference>
<feature type="domain" description="Beta-lactamase-like ARB-00930-like C-terminal" evidence="3">
    <location>
        <begin position="456"/>
        <end position="607"/>
    </location>
</feature>
<dbReference type="SUPFAM" id="SSF56601">
    <property type="entry name" value="beta-lactamase/transpeptidase-like"/>
    <property type="match status" value="1"/>
</dbReference>
<protein>
    <submittedName>
        <fullName evidence="4">Beta-lactamase/transpeptidase-like protein</fullName>
    </submittedName>
</protein>
<accession>A0AAE0K694</accession>
<keyword evidence="1" id="KW-0732">Signal</keyword>
<dbReference type="AlphaFoldDB" id="A0AAE0K694"/>
<dbReference type="InterPro" id="IPR012338">
    <property type="entry name" value="Beta-lactam/transpept-like"/>
</dbReference>
<dbReference type="EMBL" id="JAULSW010000009">
    <property type="protein sequence ID" value="KAK3370450.1"/>
    <property type="molecule type" value="Genomic_DNA"/>
</dbReference>
<proteinExistence type="predicted"/>
<organism evidence="4 5">
    <name type="scientific">Podospora didyma</name>
    <dbReference type="NCBI Taxonomy" id="330526"/>
    <lineage>
        <taxon>Eukaryota</taxon>
        <taxon>Fungi</taxon>
        <taxon>Dikarya</taxon>
        <taxon>Ascomycota</taxon>
        <taxon>Pezizomycotina</taxon>
        <taxon>Sordariomycetes</taxon>
        <taxon>Sordariomycetidae</taxon>
        <taxon>Sordariales</taxon>
        <taxon>Podosporaceae</taxon>
        <taxon>Podospora</taxon>
    </lineage>
</organism>
<evidence type="ECO:0000313" key="4">
    <source>
        <dbReference type="EMBL" id="KAK3370450.1"/>
    </source>
</evidence>
<feature type="domain" description="Beta-lactamase-related" evidence="2">
    <location>
        <begin position="103"/>
        <end position="414"/>
    </location>
</feature>
<dbReference type="Pfam" id="PF00144">
    <property type="entry name" value="Beta-lactamase"/>
    <property type="match status" value="1"/>
</dbReference>
<feature type="chain" id="PRO_5042042908" evidence="1">
    <location>
        <begin position="21"/>
        <end position="608"/>
    </location>
</feature>
<evidence type="ECO:0000259" key="2">
    <source>
        <dbReference type="Pfam" id="PF00144"/>
    </source>
</evidence>
<name>A0AAE0K694_9PEZI</name>
<evidence type="ECO:0000259" key="3">
    <source>
        <dbReference type="Pfam" id="PF26335"/>
    </source>
</evidence>
<dbReference type="Pfam" id="PF26335">
    <property type="entry name" value="ARB_00930_C"/>
    <property type="match status" value="1"/>
</dbReference>
<feature type="signal peptide" evidence="1">
    <location>
        <begin position="1"/>
        <end position="20"/>
    </location>
</feature>
<dbReference type="PANTHER" id="PTHR22935:SF97">
    <property type="entry name" value="BETA-LACTAMASE-RELATED DOMAIN-CONTAINING PROTEIN"/>
    <property type="match status" value="1"/>
</dbReference>
<evidence type="ECO:0000256" key="1">
    <source>
        <dbReference type="SAM" id="SignalP"/>
    </source>
</evidence>
<reference evidence="4" key="2">
    <citation type="submission" date="2023-06" db="EMBL/GenBank/DDBJ databases">
        <authorList>
            <consortium name="Lawrence Berkeley National Laboratory"/>
            <person name="Haridas S."/>
            <person name="Hensen N."/>
            <person name="Bonometti L."/>
            <person name="Westerberg I."/>
            <person name="Brannstrom I.O."/>
            <person name="Guillou S."/>
            <person name="Cros-Aarteil S."/>
            <person name="Calhoun S."/>
            <person name="Kuo A."/>
            <person name="Mondo S."/>
            <person name="Pangilinan J."/>
            <person name="Riley R."/>
            <person name="LaButti K."/>
            <person name="Andreopoulos B."/>
            <person name="Lipzen A."/>
            <person name="Chen C."/>
            <person name="Yanf M."/>
            <person name="Daum C."/>
            <person name="Ng V."/>
            <person name="Clum A."/>
            <person name="Steindorff A."/>
            <person name="Ohm R."/>
            <person name="Martin F."/>
            <person name="Silar P."/>
            <person name="Natvig D."/>
            <person name="Lalanne C."/>
            <person name="Gautier V."/>
            <person name="Ament-velasquez S.L."/>
            <person name="Kruys A."/>
            <person name="Hutchinson M.I."/>
            <person name="Powell A.J."/>
            <person name="Barry K."/>
            <person name="Miller A.N."/>
            <person name="Grigoriev I.V."/>
            <person name="Debuchy R."/>
            <person name="Gladieux P."/>
            <person name="Thoren M.H."/>
            <person name="Johannesson H."/>
        </authorList>
    </citation>
    <scope>NUCLEOTIDE SEQUENCE</scope>
    <source>
        <strain evidence="4">CBS 232.78</strain>
    </source>
</reference>
<dbReference type="InterPro" id="IPR051478">
    <property type="entry name" value="Beta-lactamase-like_AB/R"/>
</dbReference>
<evidence type="ECO:0000313" key="5">
    <source>
        <dbReference type="Proteomes" id="UP001285441"/>
    </source>
</evidence>
<comment type="caution">
    <text evidence="4">The sequence shown here is derived from an EMBL/GenBank/DDBJ whole genome shotgun (WGS) entry which is preliminary data.</text>
</comment>
<keyword evidence="5" id="KW-1185">Reference proteome</keyword>
<dbReference type="PANTHER" id="PTHR22935">
    <property type="entry name" value="PENICILLIN-BINDING PROTEIN"/>
    <property type="match status" value="1"/>
</dbReference>